<organism evidence="1 2">
    <name type="scientific">Paractinoplanes brasiliensis</name>
    <dbReference type="NCBI Taxonomy" id="52695"/>
    <lineage>
        <taxon>Bacteria</taxon>
        <taxon>Bacillati</taxon>
        <taxon>Actinomycetota</taxon>
        <taxon>Actinomycetes</taxon>
        <taxon>Micromonosporales</taxon>
        <taxon>Micromonosporaceae</taxon>
        <taxon>Paractinoplanes</taxon>
    </lineage>
</organism>
<keyword evidence="2" id="KW-1185">Reference proteome</keyword>
<dbReference type="SUPFAM" id="SSF46785">
    <property type="entry name" value="Winged helix' DNA-binding domain"/>
    <property type="match status" value="1"/>
</dbReference>
<gene>
    <name evidence="1" type="ORF">C8E87_0095</name>
</gene>
<evidence type="ECO:0000313" key="2">
    <source>
        <dbReference type="Proteomes" id="UP000294901"/>
    </source>
</evidence>
<name>A0A4R6JMF3_9ACTN</name>
<dbReference type="InterPro" id="IPR036390">
    <property type="entry name" value="WH_DNA-bd_sf"/>
</dbReference>
<dbReference type="InterPro" id="IPR036388">
    <property type="entry name" value="WH-like_DNA-bd_sf"/>
</dbReference>
<reference evidence="1 2" key="1">
    <citation type="submission" date="2019-03" db="EMBL/GenBank/DDBJ databases">
        <title>Sequencing the genomes of 1000 actinobacteria strains.</title>
        <authorList>
            <person name="Klenk H.-P."/>
        </authorList>
    </citation>
    <scope>NUCLEOTIDE SEQUENCE [LARGE SCALE GENOMIC DNA]</scope>
    <source>
        <strain evidence="1 2">DSM 43805</strain>
    </source>
</reference>
<dbReference type="InterPro" id="IPR011991">
    <property type="entry name" value="ArsR-like_HTH"/>
</dbReference>
<dbReference type="Gene3D" id="1.10.10.10">
    <property type="entry name" value="Winged helix-like DNA-binding domain superfamily/Winged helix DNA-binding domain"/>
    <property type="match status" value="1"/>
</dbReference>
<sequence length="197" mass="21283">MKALTDTSRRALYDYVRRRPHPVTRDDAARATGMTRGLAAFHLDKLVDVGLLQAHYETPHGQPRGRGRTPKVYRLHADGVAFTLPARRYEIIADILAEAMSSGEEPATVACRRGHGVATPDAGLTEVLDGLGFEPEPGPEAVLLHNCPFHALASRYTDLVCGLNQAFLSGVIDGCGAEGAEARLVPRPGFCCVEIRV</sequence>
<comment type="caution">
    <text evidence="1">The sequence shown here is derived from an EMBL/GenBank/DDBJ whole genome shotgun (WGS) entry which is preliminary data.</text>
</comment>
<dbReference type="Proteomes" id="UP000294901">
    <property type="component" value="Unassembled WGS sequence"/>
</dbReference>
<accession>A0A4R6JMF3</accession>
<evidence type="ECO:0000313" key="1">
    <source>
        <dbReference type="EMBL" id="TDO36521.1"/>
    </source>
</evidence>
<proteinExistence type="predicted"/>
<protein>
    <submittedName>
        <fullName evidence="1">Putative ArsR family transcriptional regulator</fullName>
    </submittedName>
</protein>
<dbReference type="EMBL" id="SNWR01000001">
    <property type="protein sequence ID" value="TDO36521.1"/>
    <property type="molecule type" value="Genomic_DNA"/>
</dbReference>
<dbReference type="AlphaFoldDB" id="A0A4R6JMF3"/>
<dbReference type="CDD" id="cd00090">
    <property type="entry name" value="HTH_ARSR"/>
    <property type="match status" value="1"/>
</dbReference>